<evidence type="ECO:0000313" key="2">
    <source>
        <dbReference type="Proteomes" id="UP000239757"/>
    </source>
</evidence>
<proteinExistence type="predicted"/>
<name>A0A2P5W7T0_GOSBA</name>
<gene>
    <name evidence="1" type="ORF">GOBAR_AA33550</name>
</gene>
<dbReference type="AlphaFoldDB" id="A0A2P5W7T0"/>
<accession>A0A2P5W7T0</accession>
<evidence type="ECO:0000313" key="1">
    <source>
        <dbReference type="EMBL" id="PPR87139.1"/>
    </source>
</evidence>
<organism evidence="1 2">
    <name type="scientific">Gossypium barbadense</name>
    <name type="common">Sea Island cotton</name>
    <name type="synonym">Hibiscus barbadensis</name>
    <dbReference type="NCBI Taxonomy" id="3634"/>
    <lineage>
        <taxon>Eukaryota</taxon>
        <taxon>Viridiplantae</taxon>
        <taxon>Streptophyta</taxon>
        <taxon>Embryophyta</taxon>
        <taxon>Tracheophyta</taxon>
        <taxon>Spermatophyta</taxon>
        <taxon>Magnoliopsida</taxon>
        <taxon>eudicotyledons</taxon>
        <taxon>Gunneridae</taxon>
        <taxon>Pentapetalae</taxon>
        <taxon>rosids</taxon>
        <taxon>malvids</taxon>
        <taxon>Malvales</taxon>
        <taxon>Malvaceae</taxon>
        <taxon>Malvoideae</taxon>
        <taxon>Gossypium</taxon>
    </lineage>
</organism>
<dbReference type="EMBL" id="KZ668705">
    <property type="protein sequence ID" value="PPR87139.1"/>
    <property type="molecule type" value="Genomic_DNA"/>
</dbReference>
<reference evidence="1 2" key="1">
    <citation type="submission" date="2015-01" db="EMBL/GenBank/DDBJ databases">
        <title>Genome of allotetraploid Gossypium barbadense reveals genomic plasticity and fiber elongation in cotton evolution.</title>
        <authorList>
            <person name="Chen X."/>
            <person name="Liu X."/>
            <person name="Zhao B."/>
            <person name="Zheng H."/>
            <person name="Hu Y."/>
            <person name="Lu G."/>
            <person name="Yang C."/>
            <person name="Chen J."/>
            <person name="Shan C."/>
            <person name="Zhang L."/>
            <person name="Zhou Y."/>
            <person name="Wang L."/>
            <person name="Guo W."/>
            <person name="Bai Y."/>
            <person name="Ruan J."/>
            <person name="Shangguan X."/>
            <person name="Mao Y."/>
            <person name="Jiang J."/>
            <person name="Zhu Y."/>
            <person name="Lei J."/>
            <person name="Kang H."/>
            <person name="Chen S."/>
            <person name="He X."/>
            <person name="Wang R."/>
            <person name="Wang Y."/>
            <person name="Chen J."/>
            <person name="Wang L."/>
            <person name="Yu S."/>
            <person name="Wang B."/>
            <person name="Wei J."/>
            <person name="Song S."/>
            <person name="Lu X."/>
            <person name="Gao Z."/>
            <person name="Gu W."/>
            <person name="Deng X."/>
            <person name="Ma D."/>
            <person name="Wang S."/>
            <person name="Liang W."/>
            <person name="Fang L."/>
            <person name="Cai C."/>
            <person name="Zhu X."/>
            <person name="Zhou B."/>
            <person name="Zhang Y."/>
            <person name="Chen Z."/>
            <person name="Xu S."/>
            <person name="Zhu R."/>
            <person name="Wang S."/>
            <person name="Zhang T."/>
            <person name="Zhao G."/>
        </authorList>
    </citation>
    <scope>NUCLEOTIDE SEQUENCE [LARGE SCALE GENOMIC DNA]</scope>
    <source>
        <strain evidence="2">cv. Xinhai21</strain>
        <tissue evidence="1">Leaf</tissue>
    </source>
</reference>
<protein>
    <submittedName>
        <fullName evidence="1">Uncharacterized protein</fullName>
    </submittedName>
</protein>
<sequence>MAGGAIAEYRAKIIPVLFRRWYNPIQIITIFKVALGPSWMEALGPPWMDIPTILLQPGADNESGRCRGYIVSTASDRREQLGINVVVQYEVVVPPLPMHAAIGGGLVAVASEENGYGSLSAEVDGGDCVVENRFYHGGNFFAILPV</sequence>
<dbReference type="Proteomes" id="UP000239757">
    <property type="component" value="Unassembled WGS sequence"/>
</dbReference>